<evidence type="ECO:0000313" key="4">
    <source>
        <dbReference type="EMBL" id="CBK42798.1"/>
    </source>
</evidence>
<dbReference type="InterPro" id="IPR014748">
    <property type="entry name" value="Enoyl-CoA_hydra_C"/>
</dbReference>
<dbReference type="KEGG" id="nde:NIDE3102"/>
<dbReference type="SUPFAM" id="SSF52096">
    <property type="entry name" value="ClpP/crotonase"/>
    <property type="match status" value="1"/>
</dbReference>
<dbReference type="InterPro" id="IPR029045">
    <property type="entry name" value="ClpP/crotonase-like_dom_sf"/>
</dbReference>
<dbReference type="InterPro" id="IPR018376">
    <property type="entry name" value="Enoyl-CoA_hyd/isom_CS"/>
</dbReference>
<dbReference type="EC" id="4.2.1.17" evidence="4"/>
<evidence type="ECO:0000256" key="2">
    <source>
        <dbReference type="ARBA" id="ARBA00023239"/>
    </source>
</evidence>
<evidence type="ECO:0000256" key="1">
    <source>
        <dbReference type="ARBA" id="ARBA00005254"/>
    </source>
</evidence>
<proteinExistence type="inferred from homology"/>
<name>D8PHR1_9BACT</name>
<evidence type="ECO:0000256" key="3">
    <source>
        <dbReference type="RuleBase" id="RU003707"/>
    </source>
</evidence>
<keyword evidence="2 4" id="KW-0456">Lyase</keyword>
<dbReference type="NCBIfam" id="NF005803">
    <property type="entry name" value="PRK07658.1"/>
    <property type="match status" value="1"/>
</dbReference>
<dbReference type="PANTHER" id="PTHR11941">
    <property type="entry name" value="ENOYL-COA HYDRATASE-RELATED"/>
    <property type="match status" value="1"/>
</dbReference>
<protein>
    <submittedName>
        <fullName evidence="4">Putative Enoyl-CoA hydratase</fullName>
        <ecNumber evidence="4">4.2.1.17</ecNumber>
    </submittedName>
</protein>
<dbReference type="STRING" id="330214.NIDE3102"/>
<dbReference type="Pfam" id="PF00378">
    <property type="entry name" value="ECH_1"/>
    <property type="match status" value="1"/>
</dbReference>
<dbReference type="Gene3D" id="3.90.226.10">
    <property type="entry name" value="2-enoyl-CoA Hydratase, Chain A, domain 1"/>
    <property type="match status" value="1"/>
</dbReference>
<dbReference type="eggNOG" id="COG1024">
    <property type="taxonomic scope" value="Bacteria"/>
</dbReference>
<evidence type="ECO:0000313" key="5">
    <source>
        <dbReference type="Proteomes" id="UP000001660"/>
    </source>
</evidence>
<dbReference type="GO" id="GO:0006635">
    <property type="term" value="P:fatty acid beta-oxidation"/>
    <property type="evidence" value="ECO:0007669"/>
    <property type="project" value="TreeGrafter"/>
</dbReference>
<dbReference type="CDD" id="cd06558">
    <property type="entry name" value="crotonase-like"/>
    <property type="match status" value="1"/>
</dbReference>
<dbReference type="FunFam" id="3.90.226.10:FF:000009">
    <property type="entry name" value="Carnitinyl-CoA dehydratase"/>
    <property type="match status" value="1"/>
</dbReference>
<dbReference type="OrthoDB" id="9771883at2"/>
<dbReference type="EMBL" id="FP929003">
    <property type="protein sequence ID" value="CBK42798.1"/>
    <property type="molecule type" value="Genomic_DNA"/>
</dbReference>
<dbReference type="Gene3D" id="1.10.12.10">
    <property type="entry name" value="Lyase 2-enoyl-coa Hydratase, Chain A, domain 2"/>
    <property type="match status" value="1"/>
</dbReference>
<dbReference type="PANTHER" id="PTHR11941:SF175">
    <property type="entry name" value="ENOYL-COA HYDRATASE-RELATED"/>
    <property type="match status" value="1"/>
</dbReference>
<sequence length="262" mass="27484">MTTTAGSMLSCTVDGAVATVLINHPPANTLTPELLAELSTTFDQVAKDEALKVVVLTGTGRFFIAGADIRVLASITSSKEGEAMALQGQAILDRIEGVGKPVIAAINGICLGGGLELALCCHIRLAAEGSRLGQPEINLGIMPGFGGTQRLARTIGQSKAMELILTGEPISAQEAKAIGLVSEVVPPEDLLRQAQGLARTIASKGQVAVRASLRAIRQGIELNLHDGLALEARLFGALCDTADRREGLSAFLEKRQPHFMDR</sequence>
<dbReference type="AlphaFoldDB" id="D8PHR1"/>
<dbReference type="Proteomes" id="UP000001660">
    <property type="component" value="Chromosome"/>
</dbReference>
<organism evidence="4 5">
    <name type="scientific">Nitrospira defluvii</name>
    <dbReference type="NCBI Taxonomy" id="330214"/>
    <lineage>
        <taxon>Bacteria</taxon>
        <taxon>Pseudomonadati</taxon>
        <taxon>Nitrospirota</taxon>
        <taxon>Nitrospiria</taxon>
        <taxon>Nitrospirales</taxon>
        <taxon>Nitrospiraceae</taxon>
        <taxon>Nitrospira</taxon>
    </lineage>
</organism>
<dbReference type="InterPro" id="IPR001753">
    <property type="entry name" value="Enoyl-CoA_hydra/iso"/>
</dbReference>
<dbReference type="PROSITE" id="PS00166">
    <property type="entry name" value="ENOYL_COA_HYDRATASE"/>
    <property type="match status" value="1"/>
</dbReference>
<gene>
    <name evidence="4" type="primary">paaF</name>
    <name evidence="4" type="ORF">NIDE3102</name>
</gene>
<dbReference type="GO" id="GO:0004300">
    <property type="term" value="F:enoyl-CoA hydratase activity"/>
    <property type="evidence" value="ECO:0007669"/>
    <property type="project" value="UniProtKB-EC"/>
</dbReference>
<comment type="similarity">
    <text evidence="1 3">Belongs to the enoyl-CoA hydratase/isomerase family.</text>
</comment>
<dbReference type="HOGENOM" id="CLU_009834_7_6_0"/>
<keyword evidence="5" id="KW-1185">Reference proteome</keyword>
<dbReference type="FunFam" id="1.10.12.10:FF:000001">
    <property type="entry name" value="Probable enoyl-CoA hydratase, mitochondrial"/>
    <property type="match status" value="1"/>
</dbReference>
<reference evidence="4 5" key="1">
    <citation type="journal article" date="2010" name="Proc. Natl. Acad. Sci. U.S.A.">
        <title>A Nitrospira metagenome illuminates the physiology and evolution of globally important nitrite-oxidizing bacteria.</title>
        <authorList>
            <person name="Lucker S."/>
            <person name="Wagner M."/>
            <person name="Maixner F."/>
            <person name="Pelletier E."/>
            <person name="Koch H."/>
            <person name="Vacherie B."/>
            <person name="Rattei T."/>
            <person name="Sinninghe Damste J."/>
            <person name="Spieck E."/>
            <person name="Le Paslier D."/>
            <person name="Daims H."/>
        </authorList>
    </citation>
    <scope>NUCLEOTIDE SEQUENCE [LARGE SCALE GENOMIC DNA]</scope>
</reference>
<accession>D8PHR1</accession>